<evidence type="ECO:0000256" key="4">
    <source>
        <dbReference type="ARBA" id="ARBA00023136"/>
    </source>
</evidence>
<dbReference type="AlphaFoldDB" id="A0A9X4GYK7"/>
<organism evidence="8 9">
    <name type="scientific">Pelotomaculum isophthalicicum JI</name>
    <dbReference type="NCBI Taxonomy" id="947010"/>
    <lineage>
        <taxon>Bacteria</taxon>
        <taxon>Bacillati</taxon>
        <taxon>Bacillota</taxon>
        <taxon>Clostridia</taxon>
        <taxon>Eubacteriales</taxon>
        <taxon>Desulfotomaculaceae</taxon>
        <taxon>Pelotomaculum</taxon>
    </lineage>
</organism>
<feature type="domain" description="DZANK-type" evidence="7">
    <location>
        <begin position="3"/>
        <end position="50"/>
    </location>
</feature>
<dbReference type="PANTHER" id="PTHR38480">
    <property type="entry name" value="SLR0254 PROTEIN"/>
    <property type="match status" value="1"/>
</dbReference>
<evidence type="ECO:0000256" key="2">
    <source>
        <dbReference type="ARBA" id="ARBA00022692"/>
    </source>
</evidence>
<keyword evidence="3 5" id="KW-1133">Transmembrane helix</keyword>
<evidence type="ECO:0000256" key="5">
    <source>
        <dbReference type="SAM" id="Phobius"/>
    </source>
</evidence>
<feature type="transmembrane region" description="Helical" evidence="5">
    <location>
        <begin position="129"/>
        <end position="148"/>
    </location>
</feature>
<gene>
    <name evidence="8" type="ORF">L7E55_05830</name>
</gene>
<comment type="caution">
    <text evidence="8">The sequence shown here is derived from an EMBL/GenBank/DDBJ whole genome shotgun (WGS) entry which is preliminary data.</text>
</comment>
<evidence type="ECO:0000259" key="7">
    <source>
        <dbReference type="Pfam" id="PF12773"/>
    </source>
</evidence>
<dbReference type="GO" id="GO:0016020">
    <property type="term" value="C:membrane"/>
    <property type="evidence" value="ECO:0007669"/>
    <property type="project" value="UniProtKB-SubCell"/>
</dbReference>
<dbReference type="PANTHER" id="PTHR38480:SF1">
    <property type="entry name" value="SLR0254 PROTEIN"/>
    <property type="match status" value="1"/>
</dbReference>
<dbReference type="Pfam" id="PF12773">
    <property type="entry name" value="DZR"/>
    <property type="match status" value="1"/>
</dbReference>
<reference evidence="8" key="1">
    <citation type="submission" date="2022-02" db="EMBL/GenBank/DDBJ databases">
        <authorList>
            <person name="Leng L."/>
        </authorList>
    </citation>
    <scope>NUCLEOTIDE SEQUENCE</scope>
    <source>
        <strain evidence="8">JI</strain>
    </source>
</reference>
<keyword evidence="2 5" id="KW-0812">Transmembrane</keyword>
<dbReference type="InterPro" id="IPR010432">
    <property type="entry name" value="RDD"/>
</dbReference>
<dbReference type="Proteomes" id="UP001154312">
    <property type="component" value="Unassembled WGS sequence"/>
</dbReference>
<protein>
    <submittedName>
        <fullName evidence="8">RDD family protein</fullName>
    </submittedName>
</protein>
<feature type="domain" description="RDD" evidence="6">
    <location>
        <begin position="92"/>
        <end position="215"/>
    </location>
</feature>
<accession>A0A9X4GYK7</accession>
<keyword evidence="9" id="KW-1185">Reference proteome</keyword>
<dbReference type="Pfam" id="PF06271">
    <property type="entry name" value="RDD"/>
    <property type="match status" value="1"/>
</dbReference>
<comment type="subcellular location">
    <subcellularLocation>
        <location evidence="1">Membrane</location>
        <topology evidence="1">Multi-pass membrane protein</topology>
    </subcellularLocation>
</comment>
<name>A0A9X4GYK7_9FIRM</name>
<evidence type="ECO:0000313" key="9">
    <source>
        <dbReference type="Proteomes" id="UP001154312"/>
    </source>
</evidence>
<evidence type="ECO:0000256" key="3">
    <source>
        <dbReference type="ARBA" id="ARBA00022989"/>
    </source>
</evidence>
<feature type="transmembrane region" description="Helical" evidence="5">
    <location>
        <begin position="98"/>
        <end position="117"/>
    </location>
</feature>
<evidence type="ECO:0000256" key="1">
    <source>
        <dbReference type="ARBA" id="ARBA00004141"/>
    </source>
</evidence>
<evidence type="ECO:0000313" key="8">
    <source>
        <dbReference type="EMBL" id="MDF9407882.1"/>
    </source>
</evidence>
<dbReference type="RefSeq" id="WP_277443132.1">
    <property type="nucleotide sequence ID" value="NZ_JAKOAV010000007.1"/>
</dbReference>
<evidence type="ECO:0000259" key="6">
    <source>
        <dbReference type="Pfam" id="PF06271"/>
    </source>
</evidence>
<feature type="transmembrane region" description="Helical" evidence="5">
    <location>
        <begin position="183"/>
        <end position="202"/>
    </location>
</feature>
<dbReference type="EMBL" id="JAKOAV010000007">
    <property type="protein sequence ID" value="MDF9407882.1"/>
    <property type="molecule type" value="Genomic_DNA"/>
</dbReference>
<dbReference type="InterPro" id="IPR025874">
    <property type="entry name" value="DZR"/>
</dbReference>
<keyword evidence="4 5" id="KW-0472">Membrane</keyword>
<sequence>MICDSCGAEIANDSRFCPTCGKQQAQPAQQVCGNCGQKISDGQVFCTACGTKAASAGAGAPSPPPAQFRPPVQTGQAALLESRAATIPGTGAGVGKRAVATIVDCVIFFFISYFLAAMSGSATSGGFELTGGPFFLMCVIGFVYYLIFEGTKGATPGKMLVGLKVVKTDGSRCDFGAAAIRTVLRLVDGFLFYLIGAIVVWSSKTKQRLGDRVANTLVVEGGMVKFNQVGDYNNYNFDE</sequence>
<proteinExistence type="predicted"/>